<feature type="region of interest" description="Disordered" evidence="1">
    <location>
        <begin position="64"/>
        <end position="110"/>
    </location>
</feature>
<dbReference type="AlphaFoldDB" id="A0A9W8ID49"/>
<sequence>MQQSVSTRYEATSQSPVPSLTNGTSQLSSASSSVNTLSPDVLTTAPRDLLPRFEAAGRDTQLYDCKKHAVHKEASEDTRKRRRESATELTDSEQGRKRPMHQQQPQPCRRKLTGSTDFVAKYGLTSLYDEFVRPYVGETRRALPDLATAYLRDVDVKPQRESVDLLELVLGPAKNDFERLDLLPRASIKAAFRIGAGSHAGGETKRSRVSLKMSDATPHKRQKSGSLPSKHDDFERQHEHPAQHRPQQTPPSKAY</sequence>
<feature type="compositionally biased region" description="Polar residues" evidence="1">
    <location>
        <begin position="1"/>
        <end position="23"/>
    </location>
</feature>
<feature type="region of interest" description="Disordered" evidence="1">
    <location>
        <begin position="1"/>
        <end position="48"/>
    </location>
</feature>
<protein>
    <submittedName>
        <fullName evidence="2">Uncharacterized protein</fullName>
    </submittedName>
</protein>
<dbReference type="OrthoDB" id="5592171at2759"/>
<reference evidence="2" key="1">
    <citation type="submission" date="2022-07" db="EMBL/GenBank/DDBJ databases">
        <title>Phylogenomic reconstructions and comparative analyses of Kickxellomycotina fungi.</title>
        <authorList>
            <person name="Reynolds N.K."/>
            <person name="Stajich J.E."/>
            <person name="Barry K."/>
            <person name="Grigoriev I.V."/>
            <person name="Crous P."/>
            <person name="Smith M.E."/>
        </authorList>
    </citation>
    <scope>NUCLEOTIDE SEQUENCE</scope>
    <source>
        <strain evidence="2">NRRL 1566</strain>
    </source>
</reference>
<evidence type="ECO:0000313" key="3">
    <source>
        <dbReference type="Proteomes" id="UP001139887"/>
    </source>
</evidence>
<dbReference type="EMBL" id="JANBUW010000031">
    <property type="protein sequence ID" value="KAJ2850483.1"/>
    <property type="molecule type" value="Genomic_DNA"/>
</dbReference>
<feature type="compositionally biased region" description="Basic and acidic residues" evidence="1">
    <location>
        <begin position="64"/>
        <end position="79"/>
    </location>
</feature>
<evidence type="ECO:0000313" key="2">
    <source>
        <dbReference type="EMBL" id="KAJ2850483.1"/>
    </source>
</evidence>
<keyword evidence="3" id="KW-1185">Reference proteome</keyword>
<name>A0A9W8ID49_9FUNG</name>
<gene>
    <name evidence="2" type="ORF">IWW36_001863</name>
</gene>
<feature type="compositionally biased region" description="Basic and acidic residues" evidence="1">
    <location>
        <begin position="229"/>
        <end position="242"/>
    </location>
</feature>
<dbReference type="Proteomes" id="UP001139887">
    <property type="component" value="Unassembled WGS sequence"/>
</dbReference>
<accession>A0A9W8ID49</accession>
<evidence type="ECO:0000256" key="1">
    <source>
        <dbReference type="SAM" id="MobiDB-lite"/>
    </source>
</evidence>
<proteinExistence type="predicted"/>
<feature type="compositionally biased region" description="Low complexity" evidence="1">
    <location>
        <begin position="24"/>
        <end position="38"/>
    </location>
</feature>
<organism evidence="2 3">
    <name type="scientific">Coemansia brasiliensis</name>
    <dbReference type="NCBI Taxonomy" id="2650707"/>
    <lineage>
        <taxon>Eukaryota</taxon>
        <taxon>Fungi</taxon>
        <taxon>Fungi incertae sedis</taxon>
        <taxon>Zoopagomycota</taxon>
        <taxon>Kickxellomycotina</taxon>
        <taxon>Kickxellomycetes</taxon>
        <taxon>Kickxellales</taxon>
        <taxon>Kickxellaceae</taxon>
        <taxon>Coemansia</taxon>
    </lineage>
</organism>
<feature type="compositionally biased region" description="Polar residues" evidence="1">
    <location>
        <begin position="245"/>
        <end position="255"/>
    </location>
</feature>
<comment type="caution">
    <text evidence="2">The sequence shown here is derived from an EMBL/GenBank/DDBJ whole genome shotgun (WGS) entry which is preliminary data.</text>
</comment>
<feature type="region of interest" description="Disordered" evidence="1">
    <location>
        <begin position="197"/>
        <end position="255"/>
    </location>
</feature>